<keyword evidence="3" id="KW-1185">Reference proteome</keyword>
<dbReference type="KEGG" id="ajp:AMJAP_2991"/>
<dbReference type="AlphaFoldDB" id="A0A7R6PEF5"/>
<organism evidence="2 3">
    <name type="scientific">Amphritea japonica ATCC BAA-1530</name>
    <dbReference type="NCBI Taxonomy" id="1278309"/>
    <lineage>
        <taxon>Bacteria</taxon>
        <taxon>Pseudomonadati</taxon>
        <taxon>Pseudomonadota</taxon>
        <taxon>Gammaproteobacteria</taxon>
        <taxon>Oceanospirillales</taxon>
        <taxon>Oceanospirillaceae</taxon>
        <taxon>Amphritea</taxon>
    </lineage>
</organism>
<protein>
    <recommendedName>
        <fullName evidence="4">Cox2 cytochrome oxidase subunit 2</fullName>
    </recommendedName>
</protein>
<dbReference type="Proteomes" id="UP000595663">
    <property type="component" value="Chromosome"/>
</dbReference>
<dbReference type="EMBL" id="AP014545">
    <property type="protein sequence ID" value="BBB27576.1"/>
    <property type="molecule type" value="Genomic_DNA"/>
</dbReference>
<dbReference type="InterPro" id="IPR010727">
    <property type="entry name" value="DUF1302"/>
</dbReference>
<reference evidence="2 3" key="1">
    <citation type="journal article" date="2008" name="Int. J. Syst. Evol. Microbiol.">
        <title>Amphritea japonica sp. nov. and Amphritea balenae sp. nov., isolated from the sediment adjacent to sperm whale carcasses off Kagoshima, Japan.</title>
        <authorList>
            <person name="Miyazaki M."/>
            <person name="Nogi Y."/>
            <person name="Fujiwara Y."/>
            <person name="Kawato M."/>
            <person name="Nagahama T."/>
            <person name="Kubokawa K."/>
            <person name="Horikoshi K."/>
        </authorList>
    </citation>
    <scope>NUCLEOTIDE SEQUENCE [LARGE SCALE GENOMIC DNA]</scope>
    <source>
        <strain evidence="2 3">ATCC BAA-1530</strain>
    </source>
</reference>
<keyword evidence="1" id="KW-0732">Signal</keyword>
<gene>
    <name evidence="2" type="ORF">AMJAP_2991</name>
</gene>
<name>A0A7R6PEF5_9GAMM</name>
<evidence type="ECO:0008006" key="4">
    <source>
        <dbReference type="Google" id="ProtNLM"/>
    </source>
</evidence>
<proteinExistence type="predicted"/>
<evidence type="ECO:0000256" key="1">
    <source>
        <dbReference type="SAM" id="SignalP"/>
    </source>
</evidence>
<accession>A0A7R6PEF5</accession>
<evidence type="ECO:0000313" key="3">
    <source>
        <dbReference type="Proteomes" id="UP000595663"/>
    </source>
</evidence>
<feature type="signal peptide" evidence="1">
    <location>
        <begin position="1"/>
        <end position="25"/>
    </location>
</feature>
<sequence>MNKLAAGVAVGVTAMAAGYTGTAVAADTEWAGFVENATYLRDGVGLSKFRNTAQAEFSKPIESDSWSNVSINGTLRATYDGVYDLNDDEFGKDATEEYLGANWHEQDLSSTILQPGTPLPCENDPALCDNLDGYMDQDEKDAKYPDFNDQLDFIRELYISADKQLDNGDIINLSFGKQQVVWGKTDLFRVLDVINPVDYSRHNIYDELEDIRIPQWMLTAEWRMGPNEIFDDSNLSVVWNIDKFRPHNLGTCGQAYRIVDAGCFFSSRIIGGGPYVINDVEEHDWSLANSQFGLKWEGVYGDATFSLNALHYRQQLPSIHTNGNGVSPVPGSNFGLFNIHFPEVNLIGGSIDYYSMNQDAVWRLETSYTQGEEQPRDAYGYKETDMFRYVIGFDKNITIPELGTRSAFLLSTQLFGEHILDHERDMPNEAENWIATMLFKGFYVNNRLSPQIIIAHDFAAEATAIAPSIEYLIDDHWKVNAGFNIKEGGEKKFPWSVTGGAAGGVQTEPLARFLNGPIGVANQEDEFQMSVRYSF</sequence>
<evidence type="ECO:0000313" key="2">
    <source>
        <dbReference type="EMBL" id="BBB27576.1"/>
    </source>
</evidence>
<dbReference type="Pfam" id="PF06980">
    <property type="entry name" value="DUF1302"/>
    <property type="match status" value="1"/>
</dbReference>
<feature type="chain" id="PRO_5032418851" description="Cox2 cytochrome oxidase subunit 2" evidence="1">
    <location>
        <begin position="26"/>
        <end position="535"/>
    </location>
</feature>